<dbReference type="RefSeq" id="WP_243478689.1">
    <property type="nucleotide sequence ID" value="NZ_CP063982.1"/>
</dbReference>
<gene>
    <name evidence="1" type="ORF">DHf2319_12780</name>
</gene>
<keyword evidence="2" id="KW-1185">Reference proteome</keyword>
<dbReference type="EMBL" id="CP063982">
    <property type="protein sequence ID" value="UOD50285.1"/>
    <property type="molecule type" value="Genomic_DNA"/>
</dbReference>
<organism evidence="1 2">
    <name type="scientific">Orrella daihaiensis</name>
    <dbReference type="NCBI Taxonomy" id="2782176"/>
    <lineage>
        <taxon>Bacteria</taxon>
        <taxon>Pseudomonadati</taxon>
        <taxon>Pseudomonadota</taxon>
        <taxon>Betaproteobacteria</taxon>
        <taxon>Burkholderiales</taxon>
        <taxon>Alcaligenaceae</taxon>
        <taxon>Orrella</taxon>
    </lineage>
</organism>
<accession>A0ABY4ALJ3</accession>
<evidence type="ECO:0000313" key="1">
    <source>
        <dbReference type="EMBL" id="UOD50285.1"/>
    </source>
</evidence>
<proteinExistence type="predicted"/>
<protein>
    <submittedName>
        <fullName evidence="1">DUF3750 domain-containing protein</fullName>
    </submittedName>
</protein>
<name>A0ABY4ALJ3_9BURK</name>
<sequence>MKLLYRILLIFLLLVTAAAAIKWWQDGERIAHAQTLGWYQLPREATNLLPAPETTKDAVVAVLAAPTYGWRGYFAVHPWLVYKRAGETTYTRHEVIGWGRTNVVRRNHARADGQWYGATPKLLVLHRGPVAENMIPDIERAIASYPYAQTYRSYPGPNSNTFLAHIGRSVPALDLDLPPTAIGKDYRPLDDPFGSPPSGRGIQLSLEGLLGLIASPQEGFEFNLLGLGVGVDFNCPALRLPFVGRLGFDGTIAHNGCRDVYSITEVEAS</sequence>
<evidence type="ECO:0000313" key="2">
    <source>
        <dbReference type="Proteomes" id="UP000831607"/>
    </source>
</evidence>
<reference evidence="1 2" key="1">
    <citation type="submission" date="2020-11" db="EMBL/GenBank/DDBJ databases">
        <title>Algicoccus daihaiensis sp.nov., isolated from Daihai Lake in Inner Mongolia.</title>
        <authorList>
            <person name="Kai J."/>
        </authorList>
    </citation>
    <scope>NUCLEOTIDE SEQUENCE [LARGE SCALE GENOMIC DNA]</scope>
    <source>
        <strain evidence="2">f23</strain>
    </source>
</reference>
<dbReference type="Pfam" id="PF12570">
    <property type="entry name" value="DUF3750"/>
    <property type="match status" value="1"/>
</dbReference>
<dbReference type="Proteomes" id="UP000831607">
    <property type="component" value="Chromosome"/>
</dbReference>
<dbReference type="InterPro" id="IPR022224">
    <property type="entry name" value="DUF3750"/>
</dbReference>